<evidence type="ECO:0000256" key="5">
    <source>
        <dbReference type="ARBA" id="ARBA00023080"/>
    </source>
</evidence>
<name>A0A9K3LUM7_9STRA</name>
<reference evidence="8" key="1">
    <citation type="journal article" date="2021" name="Sci. Rep.">
        <title>Diploid genomic architecture of Nitzschia inconspicua, an elite biomass production diatom.</title>
        <authorList>
            <person name="Oliver A."/>
            <person name="Podell S."/>
            <person name="Pinowska A."/>
            <person name="Traller J.C."/>
            <person name="Smith S.R."/>
            <person name="McClure R."/>
            <person name="Beliaev A."/>
            <person name="Bohutskyi P."/>
            <person name="Hill E.A."/>
            <person name="Rabines A."/>
            <person name="Zheng H."/>
            <person name="Allen L.Z."/>
            <person name="Kuo A."/>
            <person name="Grigoriev I.V."/>
            <person name="Allen A.E."/>
            <person name="Hazlebeck D."/>
            <person name="Allen E.E."/>
        </authorList>
    </citation>
    <scope>NUCLEOTIDE SEQUENCE</scope>
    <source>
        <strain evidence="8">Hildebrandi</strain>
    </source>
</reference>
<keyword evidence="1" id="KW-0479">Metal-binding</keyword>
<feature type="domain" description="Non-canonical purine NTP phosphatase/PRRC1" evidence="7">
    <location>
        <begin position="47"/>
        <end position="251"/>
    </location>
</feature>
<dbReference type="AlphaFoldDB" id="A0A9K3LUM7"/>
<sequence length="273" mass="29622">MSENSKKPADSGSNEALSVIPQEAQLSSVSDDKEDGKAKNILRIAVGTVNPCKVDAVKKAVEKAINLSASTHKVELHLEGFQVESGVTDQPFGDEETLTGAKNRARNAYLAFRAAHGCFPHLSFGLEGGLEWSSHILDQEDEDTLWCMAWMAVYGKRKAMVVDLFASTQSKFYTADKEPIFGLAKTAAFMLPSTLTILIKQGMELGDEDDKVFGRNKSKHGSGTVGLLTDGMIDRSAYYEHALTLALVSWIRPDIYSGKTSSFMGSLVCGSSK</sequence>
<comment type="caution">
    <text evidence="8">The sequence shown here is derived from an EMBL/GenBank/DDBJ whole genome shotgun (WGS) entry which is preliminary data.</text>
</comment>
<keyword evidence="3" id="KW-0378">Hydrolase</keyword>
<evidence type="ECO:0000256" key="2">
    <source>
        <dbReference type="ARBA" id="ARBA00022741"/>
    </source>
</evidence>
<dbReference type="EMBL" id="JAGRRH010000007">
    <property type="protein sequence ID" value="KAG7367386.1"/>
    <property type="molecule type" value="Genomic_DNA"/>
</dbReference>
<reference evidence="8" key="2">
    <citation type="submission" date="2021-04" db="EMBL/GenBank/DDBJ databases">
        <authorList>
            <person name="Podell S."/>
        </authorList>
    </citation>
    <scope>NUCLEOTIDE SEQUENCE</scope>
    <source>
        <strain evidence="8">Hildebrandi</strain>
    </source>
</reference>
<protein>
    <submittedName>
        <fullName evidence="8">Inosine/xanthosine triphosphatase</fullName>
    </submittedName>
</protein>
<gene>
    <name evidence="8" type="ORF">IV203_030057</name>
</gene>
<feature type="region of interest" description="Disordered" evidence="6">
    <location>
        <begin position="1"/>
        <end position="32"/>
    </location>
</feature>
<keyword evidence="9" id="KW-1185">Reference proteome</keyword>
<dbReference type="OrthoDB" id="300709at2759"/>
<keyword evidence="4" id="KW-0460">Magnesium</keyword>
<dbReference type="GO" id="GO:0046872">
    <property type="term" value="F:metal ion binding"/>
    <property type="evidence" value="ECO:0007669"/>
    <property type="project" value="UniProtKB-KW"/>
</dbReference>
<dbReference type="GO" id="GO:0006772">
    <property type="term" value="P:thiamine metabolic process"/>
    <property type="evidence" value="ECO:0007669"/>
    <property type="project" value="TreeGrafter"/>
</dbReference>
<dbReference type="PANTHER" id="PTHR34699:SF2">
    <property type="entry name" value="NON-CANONICAL PURINE NTP PHOSPHATASE_PRRC1 DOMAIN-CONTAINING PROTEIN"/>
    <property type="match status" value="1"/>
</dbReference>
<dbReference type="InterPro" id="IPR050299">
    <property type="entry name" value="YjjX_NTPase"/>
</dbReference>
<dbReference type="GO" id="GO:0017111">
    <property type="term" value="F:ribonucleoside triphosphate phosphatase activity"/>
    <property type="evidence" value="ECO:0007669"/>
    <property type="project" value="TreeGrafter"/>
</dbReference>
<dbReference type="PANTHER" id="PTHR34699">
    <property type="match status" value="1"/>
</dbReference>
<dbReference type="GO" id="GO:0009117">
    <property type="term" value="P:nucleotide metabolic process"/>
    <property type="evidence" value="ECO:0007669"/>
    <property type="project" value="UniProtKB-KW"/>
</dbReference>
<accession>A0A9K3LUM7</accession>
<evidence type="ECO:0000256" key="1">
    <source>
        <dbReference type="ARBA" id="ARBA00022723"/>
    </source>
</evidence>
<evidence type="ECO:0000256" key="4">
    <source>
        <dbReference type="ARBA" id="ARBA00022842"/>
    </source>
</evidence>
<keyword evidence="2" id="KW-0547">Nucleotide-binding</keyword>
<dbReference type="GO" id="GO:0000166">
    <property type="term" value="F:nucleotide binding"/>
    <property type="evidence" value="ECO:0007669"/>
    <property type="project" value="UniProtKB-KW"/>
</dbReference>
<dbReference type="Pfam" id="PF01931">
    <property type="entry name" value="NTPase_I-T"/>
    <property type="match status" value="1"/>
</dbReference>
<dbReference type="InterPro" id="IPR026533">
    <property type="entry name" value="NTPase/PRRC1"/>
</dbReference>
<evidence type="ECO:0000259" key="7">
    <source>
        <dbReference type="Pfam" id="PF01931"/>
    </source>
</evidence>
<dbReference type="Proteomes" id="UP000693970">
    <property type="component" value="Unassembled WGS sequence"/>
</dbReference>
<evidence type="ECO:0000256" key="3">
    <source>
        <dbReference type="ARBA" id="ARBA00022801"/>
    </source>
</evidence>
<organism evidence="8 9">
    <name type="scientific">Nitzschia inconspicua</name>
    <dbReference type="NCBI Taxonomy" id="303405"/>
    <lineage>
        <taxon>Eukaryota</taxon>
        <taxon>Sar</taxon>
        <taxon>Stramenopiles</taxon>
        <taxon>Ochrophyta</taxon>
        <taxon>Bacillariophyta</taxon>
        <taxon>Bacillariophyceae</taxon>
        <taxon>Bacillariophycidae</taxon>
        <taxon>Bacillariales</taxon>
        <taxon>Bacillariaceae</taxon>
        <taxon>Nitzschia</taxon>
    </lineage>
</organism>
<evidence type="ECO:0000313" key="9">
    <source>
        <dbReference type="Proteomes" id="UP000693970"/>
    </source>
</evidence>
<evidence type="ECO:0000313" key="8">
    <source>
        <dbReference type="EMBL" id="KAG7367386.1"/>
    </source>
</evidence>
<proteinExistence type="predicted"/>
<keyword evidence="5" id="KW-0546">Nucleotide metabolism</keyword>
<evidence type="ECO:0000256" key="6">
    <source>
        <dbReference type="SAM" id="MobiDB-lite"/>
    </source>
</evidence>